<keyword evidence="1" id="KW-1133">Transmembrane helix</keyword>
<dbReference type="AlphaFoldDB" id="A0A9J6FH18"/>
<dbReference type="SUPFAM" id="SSF51445">
    <property type="entry name" value="(Trans)glycosidases"/>
    <property type="match status" value="1"/>
</dbReference>
<protein>
    <submittedName>
        <fullName evidence="2">Uncharacterized protein</fullName>
    </submittedName>
</protein>
<reference evidence="2 3" key="1">
    <citation type="journal article" date="2020" name="Cell">
        <title>Large-Scale Comparative Analyses of Tick Genomes Elucidate Their Genetic Diversity and Vector Capacities.</title>
        <authorList>
            <consortium name="Tick Genome and Microbiome Consortium (TIGMIC)"/>
            <person name="Jia N."/>
            <person name="Wang J."/>
            <person name="Shi W."/>
            <person name="Du L."/>
            <person name="Sun Y."/>
            <person name="Zhan W."/>
            <person name="Jiang J.F."/>
            <person name="Wang Q."/>
            <person name="Zhang B."/>
            <person name="Ji P."/>
            <person name="Bell-Sakyi L."/>
            <person name="Cui X.M."/>
            <person name="Yuan T.T."/>
            <person name="Jiang B.G."/>
            <person name="Yang W.F."/>
            <person name="Lam T.T."/>
            <person name="Chang Q.C."/>
            <person name="Ding S.J."/>
            <person name="Wang X.J."/>
            <person name="Zhu J.G."/>
            <person name="Ruan X.D."/>
            <person name="Zhao L."/>
            <person name="Wei J.T."/>
            <person name="Ye R.Z."/>
            <person name="Que T.C."/>
            <person name="Du C.H."/>
            <person name="Zhou Y.H."/>
            <person name="Cheng J.X."/>
            <person name="Dai P.F."/>
            <person name="Guo W.B."/>
            <person name="Han X.H."/>
            <person name="Huang E.J."/>
            <person name="Li L.F."/>
            <person name="Wei W."/>
            <person name="Gao Y.C."/>
            <person name="Liu J.Z."/>
            <person name="Shao H.Z."/>
            <person name="Wang X."/>
            <person name="Wang C.C."/>
            <person name="Yang T.C."/>
            <person name="Huo Q.B."/>
            <person name="Li W."/>
            <person name="Chen H.Y."/>
            <person name="Chen S.E."/>
            <person name="Zhou L.G."/>
            <person name="Ni X.B."/>
            <person name="Tian J.H."/>
            <person name="Sheng Y."/>
            <person name="Liu T."/>
            <person name="Pan Y.S."/>
            <person name="Xia L.Y."/>
            <person name="Li J."/>
            <person name="Zhao F."/>
            <person name="Cao W.C."/>
        </authorList>
    </citation>
    <scope>NUCLEOTIDE SEQUENCE [LARGE SCALE GENOMIC DNA]</scope>
    <source>
        <strain evidence="2">HaeL-2018</strain>
    </source>
</reference>
<sequence>MMRAEQNQCFTLGWTTQVNLLSAVTVIATCAVVARVGVVSLRSSPGKATYTPPAGSPAVPPLLPAADDPLEGWVDDWRVLMPSKRPIVCFLNRKGFLRAPPNTVTLRNFPGFHCNEVVYNGLTFENHTFHLLADATDDAILRQLNRVRNSLFPHWRIIINVFMDGVTAKSLHEPMLLDSLTAWLEQHRVHGINFEFDGDAFLGDLDSARDVVSFFAVAREDFRWANLSVSAMLPYGATALFLGQLSTVLDRVFIKTHGLLDEPSGTTMLAAPLDKAGLVHHTSNHHTIMNLLEDVDDHLTKRTCFTLSLAGTAFRLASPSQRGTSFSDLCRFVPDRIKKIEDDTAYTVEGDKWVTHEDQFTIFEKTAKVLRHWHFLCIGVVDVDMDDVRGECGRVYPLLRRIYETSYILKYS</sequence>
<evidence type="ECO:0000313" key="2">
    <source>
        <dbReference type="EMBL" id="KAH9365638.1"/>
    </source>
</evidence>
<gene>
    <name evidence="2" type="ORF">HPB48_013276</name>
</gene>
<organism evidence="2 3">
    <name type="scientific">Haemaphysalis longicornis</name>
    <name type="common">Bush tick</name>
    <dbReference type="NCBI Taxonomy" id="44386"/>
    <lineage>
        <taxon>Eukaryota</taxon>
        <taxon>Metazoa</taxon>
        <taxon>Ecdysozoa</taxon>
        <taxon>Arthropoda</taxon>
        <taxon>Chelicerata</taxon>
        <taxon>Arachnida</taxon>
        <taxon>Acari</taxon>
        <taxon>Parasitiformes</taxon>
        <taxon>Ixodida</taxon>
        <taxon>Ixodoidea</taxon>
        <taxon>Ixodidae</taxon>
        <taxon>Haemaphysalinae</taxon>
        <taxon>Haemaphysalis</taxon>
    </lineage>
</organism>
<dbReference type="VEuPathDB" id="VectorBase:HLOH_059684"/>
<accession>A0A9J6FH18</accession>
<dbReference type="EMBL" id="JABSTR010000003">
    <property type="protein sequence ID" value="KAH9365638.1"/>
    <property type="molecule type" value="Genomic_DNA"/>
</dbReference>
<dbReference type="InterPro" id="IPR017853">
    <property type="entry name" value="GH"/>
</dbReference>
<dbReference type="OrthoDB" id="6492345at2759"/>
<feature type="transmembrane region" description="Helical" evidence="1">
    <location>
        <begin position="20"/>
        <end position="38"/>
    </location>
</feature>
<name>A0A9J6FH18_HAELO</name>
<evidence type="ECO:0000256" key="1">
    <source>
        <dbReference type="SAM" id="Phobius"/>
    </source>
</evidence>
<dbReference type="OMA" id="KTCFTIS"/>
<keyword evidence="3" id="KW-1185">Reference proteome</keyword>
<dbReference type="Proteomes" id="UP000821853">
    <property type="component" value="Unassembled WGS sequence"/>
</dbReference>
<keyword evidence="1" id="KW-0812">Transmembrane</keyword>
<evidence type="ECO:0000313" key="3">
    <source>
        <dbReference type="Proteomes" id="UP000821853"/>
    </source>
</evidence>
<comment type="caution">
    <text evidence="2">The sequence shown here is derived from an EMBL/GenBank/DDBJ whole genome shotgun (WGS) entry which is preliminary data.</text>
</comment>
<proteinExistence type="predicted"/>
<dbReference type="Gene3D" id="3.20.20.80">
    <property type="entry name" value="Glycosidases"/>
    <property type="match status" value="1"/>
</dbReference>
<keyword evidence="1" id="KW-0472">Membrane</keyword>